<dbReference type="AlphaFoldDB" id="A0A554XBQ7"/>
<feature type="compositionally biased region" description="Polar residues" evidence="1">
    <location>
        <begin position="1"/>
        <end position="11"/>
    </location>
</feature>
<feature type="transmembrane region" description="Helical" evidence="2">
    <location>
        <begin position="25"/>
        <end position="41"/>
    </location>
</feature>
<accession>A0A554XBQ7</accession>
<evidence type="ECO:0000313" key="4">
    <source>
        <dbReference type="Proteomes" id="UP000318294"/>
    </source>
</evidence>
<evidence type="ECO:0000256" key="2">
    <source>
        <dbReference type="SAM" id="Phobius"/>
    </source>
</evidence>
<name>A0A554XBQ7_9BURK</name>
<keyword evidence="2" id="KW-0812">Transmembrane</keyword>
<comment type="caution">
    <text evidence="3">The sequence shown here is derived from an EMBL/GenBank/DDBJ whole genome shotgun (WGS) entry which is preliminary data.</text>
</comment>
<evidence type="ECO:0000256" key="1">
    <source>
        <dbReference type="SAM" id="MobiDB-lite"/>
    </source>
</evidence>
<dbReference type="EMBL" id="VJON01000030">
    <property type="protein sequence ID" value="TSE33248.1"/>
    <property type="molecule type" value="Genomic_DNA"/>
</dbReference>
<sequence length="92" mass="10025">MSTVTSGQRASGRTGPPSVPVTSNSMPWMWMGWLVIVKLPMRTRTRSPRRATNGSMPGKTRLFHAQMLKSSMVLGLGVRAPGVTSKALSRKQ</sequence>
<reference evidence="3 4" key="1">
    <citation type="submission" date="2019-07" db="EMBL/GenBank/DDBJ databases">
        <title>Tepidimonas charontis SPSP-6 draft genome.</title>
        <authorList>
            <person name="Da Costa M.S."/>
            <person name="Froufe H.J.C."/>
            <person name="Egas C."/>
            <person name="Albuquerque L."/>
        </authorList>
    </citation>
    <scope>NUCLEOTIDE SEQUENCE [LARGE SCALE GENOMIC DNA]</scope>
    <source>
        <strain evidence="3 4">SPSP-6</strain>
    </source>
</reference>
<feature type="region of interest" description="Disordered" evidence="1">
    <location>
        <begin position="1"/>
        <end position="24"/>
    </location>
</feature>
<keyword evidence="2" id="KW-1133">Transmembrane helix</keyword>
<evidence type="ECO:0000313" key="3">
    <source>
        <dbReference type="EMBL" id="TSE33248.1"/>
    </source>
</evidence>
<dbReference type="Proteomes" id="UP000318294">
    <property type="component" value="Unassembled WGS sequence"/>
</dbReference>
<gene>
    <name evidence="3" type="ORF">Tchar_01837</name>
</gene>
<keyword evidence="2" id="KW-0472">Membrane</keyword>
<proteinExistence type="predicted"/>
<protein>
    <submittedName>
        <fullName evidence="3">Uncharacterized protein</fullName>
    </submittedName>
</protein>
<organism evidence="3 4">
    <name type="scientific">Tepidimonas charontis</name>
    <dbReference type="NCBI Taxonomy" id="2267262"/>
    <lineage>
        <taxon>Bacteria</taxon>
        <taxon>Pseudomonadati</taxon>
        <taxon>Pseudomonadota</taxon>
        <taxon>Betaproteobacteria</taxon>
        <taxon>Burkholderiales</taxon>
        <taxon>Tepidimonas</taxon>
    </lineage>
</organism>
<keyword evidence="4" id="KW-1185">Reference proteome</keyword>